<dbReference type="InterPro" id="IPR029069">
    <property type="entry name" value="HotDog_dom_sf"/>
</dbReference>
<dbReference type="EC" id="3.1.2.2" evidence="16"/>
<accession>A0ABY5DPJ1</accession>
<name>A0ABY5DPJ1_9ACTN</name>
<evidence type="ECO:0000256" key="15">
    <source>
        <dbReference type="ARBA" id="ARBA00038456"/>
    </source>
</evidence>
<evidence type="ECO:0000259" key="24">
    <source>
        <dbReference type="Pfam" id="PF03061"/>
    </source>
</evidence>
<protein>
    <recommendedName>
        <fullName evidence="17">Acyl-coenzyme A thioesterase THEM4</fullName>
        <ecNumber evidence="16">3.1.2.2</ecNumber>
    </recommendedName>
    <alternativeName>
        <fullName evidence="18">Thioesterase superfamily member 4</fullName>
    </alternativeName>
</protein>
<comment type="catalytic activity">
    <reaction evidence="23">
        <text>tetradecanoyl-CoA + H2O = tetradecanoate + CoA + H(+)</text>
        <dbReference type="Rhea" id="RHEA:40119"/>
        <dbReference type="ChEBI" id="CHEBI:15377"/>
        <dbReference type="ChEBI" id="CHEBI:15378"/>
        <dbReference type="ChEBI" id="CHEBI:30807"/>
        <dbReference type="ChEBI" id="CHEBI:57287"/>
        <dbReference type="ChEBI" id="CHEBI:57385"/>
    </reaction>
    <physiologicalReaction direction="left-to-right" evidence="23">
        <dbReference type="Rhea" id="RHEA:40120"/>
    </physiologicalReaction>
</comment>
<evidence type="ECO:0000256" key="3">
    <source>
        <dbReference type="ARBA" id="ARBA00004632"/>
    </source>
</evidence>
<evidence type="ECO:0000256" key="1">
    <source>
        <dbReference type="ARBA" id="ARBA00004170"/>
    </source>
</evidence>
<dbReference type="RefSeq" id="WP_254570664.1">
    <property type="nucleotide sequence ID" value="NZ_CP098502.1"/>
</dbReference>
<reference evidence="25 26" key="1">
    <citation type="submission" date="2022-06" db="EMBL/GenBank/DDBJ databases">
        <title>Paraconexibacter antarcticus.</title>
        <authorList>
            <person name="Kim C.S."/>
        </authorList>
    </citation>
    <scope>NUCLEOTIDE SEQUENCE [LARGE SCALE GENOMIC DNA]</scope>
    <source>
        <strain evidence="25 26">02-257</strain>
    </source>
</reference>
<comment type="catalytic activity">
    <reaction evidence="14">
        <text>(9Z)-octadecenoyl-CoA + H2O = (9Z)-octadecenoate + CoA + H(+)</text>
        <dbReference type="Rhea" id="RHEA:40139"/>
        <dbReference type="ChEBI" id="CHEBI:15377"/>
        <dbReference type="ChEBI" id="CHEBI:15378"/>
        <dbReference type="ChEBI" id="CHEBI:30823"/>
        <dbReference type="ChEBI" id="CHEBI:57287"/>
        <dbReference type="ChEBI" id="CHEBI:57387"/>
    </reaction>
    <physiologicalReaction direction="left-to-right" evidence="14">
        <dbReference type="Rhea" id="RHEA:40140"/>
    </physiologicalReaction>
</comment>
<evidence type="ECO:0000256" key="11">
    <source>
        <dbReference type="ARBA" id="ARBA00023136"/>
    </source>
</evidence>
<evidence type="ECO:0000256" key="16">
    <source>
        <dbReference type="ARBA" id="ARBA00038848"/>
    </source>
</evidence>
<evidence type="ECO:0000256" key="13">
    <source>
        <dbReference type="ARBA" id="ARBA00035852"/>
    </source>
</evidence>
<keyword evidence="26" id="KW-1185">Reference proteome</keyword>
<evidence type="ECO:0000256" key="6">
    <source>
        <dbReference type="ARBA" id="ARBA00022703"/>
    </source>
</evidence>
<dbReference type="CDD" id="cd03443">
    <property type="entry name" value="PaaI_thioesterase"/>
    <property type="match status" value="1"/>
</dbReference>
<evidence type="ECO:0000313" key="25">
    <source>
        <dbReference type="EMBL" id="UTI63948.1"/>
    </source>
</evidence>
<keyword evidence="8" id="KW-0276">Fatty acid metabolism</keyword>
<dbReference type="PANTHER" id="PTHR12418:SF19">
    <property type="entry name" value="ACYL-COENZYME A THIOESTERASE THEM4"/>
    <property type="match status" value="1"/>
</dbReference>
<keyword evidence="5" id="KW-0963">Cytoplasm</keyword>
<comment type="catalytic activity">
    <reaction evidence="22">
        <text>dodecanoyl-CoA + H2O = dodecanoate + CoA + H(+)</text>
        <dbReference type="Rhea" id="RHEA:30135"/>
        <dbReference type="ChEBI" id="CHEBI:15377"/>
        <dbReference type="ChEBI" id="CHEBI:15378"/>
        <dbReference type="ChEBI" id="CHEBI:18262"/>
        <dbReference type="ChEBI" id="CHEBI:57287"/>
        <dbReference type="ChEBI" id="CHEBI:57375"/>
    </reaction>
    <physiologicalReaction direction="left-to-right" evidence="22">
        <dbReference type="Rhea" id="RHEA:30136"/>
    </physiologicalReaction>
</comment>
<organism evidence="25 26">
    <name type="scientific">Paraconexibacter antarcticus</name>
    <dbReference type="NCBI Taxonomy" id="2949664"/>
    <lineage>
        <taxon>Bacteria</taxon>
        <taxon>Bacillati</taxon>
        <taxon>Actinomycetota</taxon>
        <taxon>Thermoleophilia</taxon>
        <taxon>Solirubrobacterales</taxon>
        <taxon>Paraconexibacteraceae</taxon>
        <taxon>Paraconexibacter</taxon>
    </lineage>
</organism>
<evidence type="ECO:0000256" key="23">
    <source>
        <dbReference type="ARBA" id="ARBA00048180"/>
    </source>
</evidence>
<evidence type="ECO:0000256" key="9">
    <source>
        <dbReference type="ARBA" id="ARBA00022946"/>
    </source>
</evidence>
<evidence type="ECO:0000256" key="14">
    <source>
        <dbReference type="ARBA" id="ARBA00037002"/>
    </source>
</evidence>
<dbReference type="InterPro" id="IPR006683">
    <property type="entry name" value="Thioestr_dom"/>
</dbReference>
<comment type="catalytic activity">
    <reaction evidence="13">
        <text>(5Z,8Z,11Z,14Z)-eicosatetraenoyl-CoA + H2O = (5Z,8Z,11Z,14Z)-eicosatetraenoate + CoA + H(+)</text>
        <dbReference type="Rhea" id="RHEA:40151"/>
        <dbReference type="ChEBI" id="CHEBI:15377"/>
        <dbReference type="ChEBI" id="CHEBI:15378"/>
        <dbReference type="ChEBI" id="CHEBI:32395"/>
        <dbReference type="ChEBI" id="CHEBI:57287"/>
        <dbReference type="ChEBI" id="CHEBI:57368"/>
    </reaction>
    <physiologicalReaction direction="left-to-right" evidence="13">
        <dbReference type="Rhea" id="RHEA:40152"/>
    </physiologicalReaction>
</comment>
<dbReference type="PANTHER" id="PTHR12418">
    <property type="entry name" value="ACYL-COENZYME A THIOESTERASE THEM4"/>
    <property type="match status" value="1"/>
</dbReference>
<sequence length="130" mass="14194">MRFEGDRVRGTVTFDERHGGAPGFVHGGALAAVMDDLLGNVLIIIDRPGVTATMTVDYRGPALLGRQLRLEAWCEEIDGRKLHMRGEIHDGDTLIAEGRAIFIHVDVSHWEASGHPLPASWQDWGATANA</sequence>
<dbReference type="EMBL" id="CP098502">
    <property type="protein sequence ID" value="UTI63948.1"/>
    <property type="molecule type" value="Genomic_DNA"/>
</dbReference>
<keyword evidence="7" id="KW-0378">Hydrolase</keyword>
<comment type="catalytic activity">
    <reaction evidence="20">
        <text>hexadecanoyl-CoA + H2O = hexadecanoate + CoA + H(+)</text>
        <dbReference type="Rhea" id="RHEA:16645"/>
        <dbReference type="ChEBI" id="CHEBI:7896"/>
        <dbReference type="ChEBI" id="CHEBI:15377"/>
        <dbReference type="ChEBI" id="CHEBI:15378"/>
        <dbReference type="ChEBI" id="CHEBI:57287"/>
        <dbReference type="ChEBI" id="CHEBI:57379"/>
        <dbReference type="EC" id="3.1.2.2"/>
    </reaction>
    <physiologicalReaction direction="left-to-right" evidence="20">
        <dbReference type="Rhea" id="RHEA:16646"/>
    </physiologicalReaction>
</comment>
<dbReference type="InterPro" id="IPR052365">
    <property type="entry name" value="THEM4/THEM5_acyl-CoA_thioest"/>
</dbReference>
<evidence type="ECO:0000256" key="21">
    <source>
        <dbReference type="ARBA" id="ARBA00047969"/>
    </source>
</evidence>
<keyword evidence="12" id="KW-0966">Cell projection</keyword>
<evidence type="ECO:0000256" key="22">
    <source>
        <dbReference type="ARBA" id="ARBA00048074"/>
    </source>
</evidence>
<keyword evidence="10" id="KW-0443">Lipid metabolism</keyword>
<evidence type="ECO:0000256" key="5">
    <source>
        <dbReference type="ARBA" id="ARBA00022490"/>
    </source>
</evidence>
<comment type="subcellular location">
    <subcellularLocation>
        <location evidence="3">Cell projection</location>
        <location evidence="3">Ruffle membrane</location>
    </subcellularLocation>
    <subcellularLocation>
        <location evidence="2">Cytoplasm</location>
    </subcellularLocation>
    <subcellularLocation>
        <location evidence="1">Membrane</location>
        <topology evidence="1">Peripheral membrane protein</topology>
    </subcellularLocation>
</comment>
<dbReference type="Proteomes" id="UP001056035">
    <property type="component" value="Chromosome"/>
</dbReference>
<feature type="domain" description="Thioesterase" evidence="24">
    <location>
        <begin position="23"/>
        <end position="93"/>
    </location>
</feature>
<evidence type="ECO:0000256" key="10">
    <source>
        <dbReference type="ARBA" id="ARBA00023098"/>
    </source>
</evidence>
<dbReference type="Gene3D" id="3.10.129.10">
    <property type="entry name" value="Hotdog Thioesterase"/>
    <property type="match status" value="1"/>
</dbReference>
<keyword evidence="9" id="KW-0809">Transit peptide</keyword>
<comment type="catalytic activity">
    <reaction evidence="21">
        <text>decanoyl-CoA + H2O = decanoate + CoA + H(+)</text>
        <dbReference type="Rhea" id="RHEA:40059"/>
        <dbReference type="ChEBI" id="CHEBI:15377"/>
        <dbReference type="ChEBI" id="CHEBI:15378"/>
        <dbReference type="ChEBI" id="CHEBI:27689"/>
        <dbReference type="ChEBI" id="CHEBI:57287"/>
        <dbReference type="ChEBI" id="CHEBI:61430"/>
    </reaction>
    <physiologicalReaction direction="left-to-right" evidence="21">
        <dbReference type="Rhea" id="RHEA:40060"/>
    </physiologicalReaction>
</comment>
<keyword evidence="11" id="KW-0472">Membrane</keyword>
<evidence type="ECO:0000256" key="18">
    <source>
        <dbReference type="ARBA" id="ARBA00043210"/>
    </source>
</evidence>
<evidence type="ECO:0000256" key="19">
    <source>
        <dbReference type="ARBA" id="ARBA00047588"/>
    </source>
</evidence>
<evidence type="ECO:0000256" key="4">
    <source>
        <dbReference type="ARBA" id="ARBA00022475"/>
    </source>
</evidence>
<evidence type="ECO:0000256" key="20">
    <source>
        <dbReference type="ARBA" id="ARBA00047734"/>
    </source>
</evidence>
<comment type="similarity">
    <text evidence="15">Belongs to the THEM4/THEM5 thioesterase family.</text>
</comment>
<comment type="catalytic activity">
    <reaction evidence="19">
        <text>octanoyl-CoA + H2O = octanoate + CoA + H(+)</text>
        <dbReference type="Rhea" id="RHEA:30143"/>
        <dbReference type="ChEBI" id="CHEBI:15377"/>
        <dbReference type="ChEBI" id="CHEBI:15378"/>
        <dbReference type="ChEBI" id="CHEBI:25646"/>
        <dbReference type="ChEBI" id="CHEBI:57287"/>
        <dbReference type="ChEBI" id="CHEBI:57386"/>
    </reaction>
    <physiologicalReaction direction="left-to-right" evidence="19">
        <dbReference type="Rhea" id="RHEA:30144"/>
    </physiologicalReaction>
</comment>
<evidence type="ECO:0000256" key="7">
    <source>
        <dbReference type="ARBA" id="ARBA00022801"/>
    </source>
</evidence>
<dbReference type="SUPFAM" id="SSF54637">
    <property type="entry name" value="Thioesterase/thiol ester dehydrase-isomerase"/>
    <property type="match status" value="1"/>
</dbReference>
<evidence type="ECO:0000256" key="8">
    <source>
        <dbReference type="ARBA" id="ARBA00022832"/>
    </source>
</evidence>
<evidence type="ECO:0000256" key="12">
    <source>
        <dbReference type="ARBA" id="ARBA00023273"/>
    </source>
</evidence>
<gene>
    <name evidence="25" type="ORF">NBH00_21715</name>
</gene>
<keyword evidence="6" id="KW-0053">Apoptosis</keyword>
<keyword evidence="4" id="KW-1003">Cell membrane</keyword>
<evidence type="ECO:0000256" key="17">
    <source>
        <dbReference type="ARBA" id="ARBA00040123"/>
    </source>
</evidence>
<evidence type="ECO:0000313" key="26">
    <source>
        <dbReference type="Proteomes" id="UP001056035"/>
    </source>
</evidence>
<evidence type="ECO:0000256" key="2">
    <source>
        <dbReference type="ARBA" id="ARBA00004496"/>
    </source>
</evidence>
<proteinExistence type="inferred from homology"/>
<dbReference type="Pfam" id="PF03061">
    <property type="entry name" value="4HBT"/>
    <property type="match status" value="1"/>
</dbReference>